<name>A0AAD7TBX0_9TELE</name>
<reference evidence="2" key="1">
    <citation type="journal article" date="2023" name="Science">
        <title>Genome structures resolve the early diversification of teleost fishes.</title>
        <authorList>
            <person name="Parey E."/>
            <person name="Louis A."/>
            <person name="Montfort J."/>
            <person name="Bouchez O."/>
            <person name="Roques C."/>
            <person name="Iampietro C."/>
            <person name="Lluch J."/>
            <person name="Castinel A."/>
            <person name="Donnadieu C."/>
            <person name="Desvignes T."/>
            <person name="Floi Bucao C."/>
            <person name="Jouanno E."/>
            <person name="Wen M."/>
            <person name="Mejri S."/>
            <person name="Dirks R."/>
            <person name="Jansen H."/>
            <person name="Henkel C."/>
            <person name="Chen W.J."/>
            <person name="Zahm M."/>
            <person name="Cabau C."/>
            <person name="Klopp C."/>
            <person name="Thompson A.W."/>
            <person name="Robinson-Rechavi M."/>
            <person name="Braasch I."/>
            <person name="Lecointre G."/>
            <person name="Bobe J."/>
            <person name="Postlethwait J.H."/>
            <person name="Berthelot C."/>
            <person name="Roest Crollius H."/>
            <person name="Guiguen Y."/>
        </authorList>
    </citation>
    <scope>NUCLEOTIDE SEQUENCE</scope>
    <source>
        <strain evidence="2">NC1722</strain>
    </source>
</reference>
<evidence type="ECO:0000256" key="1">
    <source>
        <dbReference type="SAM" id="Coils"/>
    </source>
</evidence>
<proteinExistence type="predicted"/>
<protein>
    <submittedName>
        <fullName evidence="2">Uncharacterized protein</fullName>
    </submittedName>
</protein>
<organism evidence="2 3">
    <name type="scientific">Aldrovandia affinis</name>
    <dbReference type="NCBI Taxonomy" id="143900"/>
    <lineage>
        <taxon>Eukaryota</taxon>
        <taxon>Metazoa</taxon>
        <taxon>Chordata</taxon>
        <taxon>Craniata</taxon>
        <taxon>Vertebrata</taxon>
        <taxon>Euteleostomi</taxon>
        <taxon>Actinopterygii</taxon>
        <taxon>Neopterygii</taxon>
        <taxon>Teleostei</taxon>
        <taxon>Notacanthiformes</taxon>
        <taxon>Halosauridae</taxon>
        <taxon>Aldrovandia</taxon>
    </lineage>
</organism>
<gene>
    <name evidence="2" type="ORF">AAFF_G00137540</name>
</gene>
<comment type="caution">
    <text evidence="2">The sequence shown here is derived from an EMBL/GenBank/DDBJ whole genome shotgun (WGS) entry which is preliminary data.</text>
</comment>
<dbReference type="Proteomes" id="UP001221898">
    <property type="component" value="Unassembled WGS sequence"/>
</dbReference>
<keyword evidence="3" id="KW-1185">Reference proteome</keyword>
<dbReference type="AlphaFoldDB" id="A0AAD7TBX0"/>
<sequence length="114" mass="12762">LNSIILVSSVTGANFQVDLFLLLVSAFQDDKLACCSRQKGMSENKNRNNIQAAEMEELKELEQELLSLRRMRSSLHAVECMVGCLKQNVLLAIKNGNTLADLNQGWDIFFTGKK</sequence>
<evidence type="ECO:0000313" key="3">
    <source>
        <dbReference type="Proteomes" id="UP001221898"/>
    </source>
</evidence>
<evidence type="ECO:0000313" key="2">
    <source>
        <dbReference type="EMBL" id="KAJ8418045.1"/>
    </source>
</evidence>
<feature type="coiled-coil region" evidence="1">
    <location>
        <begin position="41"/>
        <end position="78"/>
    </location>
</feature>
<accession>A0AAD7TBX0</accession>
<dbReference type="EMBL" id="JAINUG010000002">
    <property type="protein sequence ID" value="KAJ8418045.1"/>
    <property type="molecule type" value="Genomic_DNA"/>
</dbReference>
<feature type="non-terminal residue" evidence="2">
    <location>
        <position position="114"/>
    </location>
</feature>
<keyword evidence="1" id="KW-0175">Coiled coil</keyword>